<evidence type="ECO:0000256" key="2">
    <source>
        <dbReference type="ARBA" id="ARBA00022730"/>
    </source>
</evidence>
<dbReference type="NCBIfam" id="TIGR03635">
    <property type="entry name" value="uS17_bact"/>
    <property type="match status" value="1"/>
</dbReference>
<evidence type="ECO:0000256" key="5">
    <source>
        <dbReference type="ARBA" id="ARBA00023274"/>
    </source>
</evidence>
<comment type="subunit">
    <text evidence="6">Part of the 30S ribosomal subunit.</text>
</comment>
<dbReference type="OrthoDB" id="9811714at2"/>
<keyword evidence="5 6" id="KW-0687">Ribonucleoprotein</keyword>
<keyword evidence="3 6" id="KW-0694">RNA-binding</keyword>
<dbReference type="RefSeq" id="WP_091680680.1">
    <property type="nucleotide sequence ID" value="NZ_FOSN01000005.1"/>
</dbReference>
<comment type="function">
    <text evidence="6">One of the primary rRNA binding proteins, it binds specifically to the 5'-end of 16S ribosomal RNA.</text>
</comment>
<dbReference type="Pfam" id="PF00366">
    <property type="entry name" value="Ribosomal_S17"/>
    <property type="match status" value="1"/>
</dbReference>
<dbReference type="STRING" id="1612308.SAMN05444581_105159"/>
<dbReference type="InterPro" id="IPR012340">
    <property type="entry name" value="NA-bd_OB-fold"/>
</dbReference>
<dbReference type="AlphaFoldDB" id="A0A1I3YCE1"/>
<sequence length="80" mass="9275">MPKRILQGVVVSDKQEKTVVVKVERRFTHPLLKRTVRRSKNYHAHDETKEFKVGDTVSIQEAKPISKLKRWIVLPAAEKA</sequence>
<keyword evidence="9" id="KW-1185">Reference proteome</keyword>
<protein>
    <recommendedName>
        <fullName evidence="6">Small ribosomal subunit protein uS17</fullName>
    </recommendedName>
</protein>
<keyword evidence="4 6" id="KW-0689">Ribosomal protein</keyword>
<dbReference type="HAMAP" id="MF_01345_B">
    <property type="entry name" value="Ribosomal_uS17_B"/>
    <property type="match status" value="1"/>
</dbReference>
<dbReference type="EMBL" id="FOSN01000005">
    <property type="protein sequence ID" value="SFK29413.1"/>
    <property type="molecule type" value="Genomic_DNA"/>
</dbReference>
<dbReference type="GO" id="GO:0003735">
    <property type="term" value="F:structural constituent of ribosome"/>
    <property type="evidence" value="ECO:0007669"/>
    <property type="project" value="UniProtKB-UniRule"/>
</dbReference>
<evidence type="ECO:0000256" key="6">
    <source>
        <dbReference type="HAMAP-Rule" id="MF_01345"/>
    </source>
</evidence>
<dbReference type="PANTHER" id="PTHR10744">
    <property type="entry name" value="40S RIBOSOMAL PROTEIN S11 FAMILY MEMBER"/>
    <property type="match status" value="1"/>
</dbReference>
<dbReference type="Proteomes" id="UP000198755">
    <property type="component" value="Unassembled WGS sequence"/>
</dbReference>
<accession>A0A1I3YCE1</accession>
<organism evidence="8 9">
    <name type="scientific">Methylocapsa palsarum</name>
    <dbReference type="NCBI Taxonomy" id="1612308"/>
    <lineage>
        <taxon>Bacteria</taxon>
        <taxon>Pseudomonadati</taxon>
        <taxon>Pseudomonadota</taxon>
        <taxon>Alphaproteobacteria</taxon>
        <taxon>Hyphomicrobiales</taxon>
        <taxon>Beijerinckiaceae</taxon>
        <taxon>Methylocapsa</taxon>
    </lineage>
</organism>
<dbReference type="InterPro" id="IPR000266">
    <property type="entry name" value="Ribosomal_uS17"/>
</dbReference>
<dbReference type="SUPFAM" id="SSF50249">
    <property type="entry name" value="Nucleic acid-binding proteins"/>
    <property type="match status" value="1"/>
</dbReference>
<dbReference type="InterPro" id="IPR019979">
    <property type="entry name" value="Ribosomal_uS17_CS"/>
</dbReference>
<dbReference type="GO" id="GO:0006412">
    <property type="term" value="P:translation"/>
    <property type="evidence" value="ECO:0007669"/>
    <property type="project" value="UniProtKB-UniRule"/>
</dbReference>
<dbReference type="CDD" id="cd00364">
    <property type="entry name" value="Ribosomal_uS17"/>
    <property type="match status" value="1"/>
</dbReference>
<evidence type="ECO:0000313" key="8">
    <source>
        <dbReference type="EMBL" id="SFK29413.1"/>
    </source>
</evidence>
<dbReference type="PROSITE" id="PS00056">
    <property type="entry name" value="RIBOSOMAL_S17"/>
    <property type="match status" value="1"/>
</dbReference>
<dbReference type="InterPro" id="IPR019984">
    <property type="entry name" value="Ribosomal_uS17_bact/chlr"/>
</dbReference>
<dbReference type="NCBIfam" id="NF004123">
    <property type="entry name" value="PRK05610.1"/>
    <property type="match status" value="1"/>
</dbReference>
<evidence type="ECO:0000256" key="4">
    <source>
        <dbReference type="ARBA" id="ARBA00022980"/>
    </source>
</evidence>
<evidence type="ECO:0000256" key="3">
    <source>
        <dbReference type="ARBA" id="ARBA00022884"/>
    </source>
</evidence>
<dbReference type="PRINTS" id="PR00973">
    <property type="entry name" value="RIBOSOMALS17"/>
</dbReference>
<proteinExistence type="inferred from homology"/>
<evidence type="ECO:0000313" key="9">
    <source>
        <dbReference type="Proteomes" id="UP000198755"/>
    </source>
</evidence>
<keyword evidence="2 6" id="KW-0699">rRNA-binding</keyword>
<gene>
    <name evidence="6" type="primary">rpsQ</name>
    <name evidence="8" type="ORF">SAMN05444581_105159</name>
</gene>
<evidence type="ECO:0000256" key="7">
    <source>
        <dbReference type="RuleBase" id="RU003872"/>
    </source>
</evidence>
<evidence type="ECO:0000256" key="1">
    <source>
        <dbReference type="ARBA" id="ARBA00010254"/>
    </source>
</evidence>
<dbReference type="PANTHER" id="PTHR10744:SF1">
    <property type="entry name" value="SMALL RIBOSOMAL SUBUNIT PROTEIN US17M"/>
    <property type="match status" value="1"/>
</dbReference>
<reference evidence="8 9" key="1">
    <citation type="submission" date="2016-10" db="EMBL/GenBank/DDBJ databases">
        <authorList>
            <person name="de Groot N.N."/>
        </authorList>
    </citation>
    <scope>NUCLEOTIDE SEQUENCE [LARGE SCALE GENOMIC DNA]</scope>
    <source>
        <strain evidence="8 9">NE2</strain>
    </source>
</reference>
<dbReference type="Gene3D" id="2.40.50.140">
    <property type="entry name" value="Nucleic acid-binding proteins"/>
    <property type="match status" value="1"/>
</dbReference>
<dbReference type="GO" id="GO:0019843">
    <property type="term" value="F:rRNA binding"/>
    <property type="evidence" value="ECO:0007669"/>
    <property type="project" value="UniProtKB-UniRule"/>
</dbReference>
<comment type="similarity">
    <text evidence="1 6 7">Belongs to the universal ribosomal protein uS17 family.</text>
</comment>
<name>A0A1I3YCE1_9HYPH</name>
<dbReference type="GO" id="GO:0022627">
    <property type="term" value="C:cytosolic small ribosomal subunit"/>
    <property type="evidence" value="ECO:0007669"/>
    <property type="project" value="UniProtKB-UniRule"/>
</dbReference>